<dbReference type="InterPro" id="IPR043147">
    <property type="entry name" value="Penicillin_amidase_A-knob"/>
</dbReference>
<dbReference type="Gene3D" id="2.30.120.10">
    <property type="match status" value="1"/>
</dbReference>
<dbReference type="EMBL" id="BLJN01000001">
    <property type="protein sequence ID" value="GFE78475.1"/>
    <property type="molecule type" value="Genomic_DNA"/>
</dbReference>
<dbReference type="InterPro" id="IPR029055">
    <property type="entry name" value="Ntn_hydrolases_N"/>
</dbReference>
<reference evidence="7" key="1">
    <citation type="submission" date="2020-01" db="EMBL/GenBank/DDBJ databases">
        <title>'Steroidobacter agaridevorans' sp. nov., agar-degrading bacteria isolated from rhizosphere soils.</title>
        <authorList>
            <person name="Ikenaga M."/>
            <person name="Kataoka M."/>
            <person name="Murouchi A."/>
            <person name="Katsuragi S."/>
            <person name="Sakai M."/>
        </authorList>
    </citation>
    <scope>NUCLEOTIDE SEQUENCE [LARGE SCALE GENOMIC DNA]</scope>
    <source>
        <strain evidence="7">YU21-B</strain>
    </source>
</reference>
<evidence type="ECO:0000256" key="1">
    <source>
        <dbReference type="ARBA" id="ARBA00006586"/>
    </source>
</evidence>
<dbReference type="PANTHER" id="PTHR34218:SF3">
    <property type="entry name" value="ACYL-HOMOSERINE LACTONE ACYLASE PVDQ"/>
    <property type="match status" value="1"/>
</dbReference>
<comment type="similarity">
    <text evidence="1">Belongs to the peptidase S45 family.</text>
</comment>
<comment type="caution">
    <text evidence="6">The sequence shown here is derived from an EMBL/GenBank/DDBJ whole genome shotgun (WGS) entry which is preliminary data.</text>
</comment>
<evidence type="ECO:0000313" key="7">
    <source>
        <dbReference type="Proteomes" id="UP000445000"/>
    </source>
</evidence>
<name>A0A829Y680_9GAMM</name>
<dbReference type="InterPro" id="IPR043146">
    <property type="entry name" value="Penicillin_amidase_N_B-knob"/>
</dbReference>
<dbReference type="PANTHER" id="PTHR34218">
    <property type="entry name" value="PEPTIDASE S45 PENICILLIN AMIDASE"/>
    <property type="match status" value="1"/>
</dbReference>
<sequence length="763" mass="83572">MLACAAVTVGCSKPASNDTAASKERYNVTVRWTAHGVPHIKADDWGSLGYGFAYAVATDAVCTLAREFVNARGEQSKFFGPEDGRLEADIFHKSVITDQALAHAVARVPEEMAALQAGYVAGYNRYLTDHTGEQLPASCRNQPWVKPIEATDMTRMGIGVGIRYGLGRSPAAIANAAPPTKDEKITFVAPPAAEDVTIYGSNAIALGKQATVNGKGLLLGNPHYPWSGGSRFHMAHLTVPGELDVMGVGLITTPFVSIGFNHDVAWSHTVSTGLRYTLYELTLDPKDPLTYRYGDETRKLTSHAVSIDVKQPDGSVKSQEHTTYHSHFGPMLEDKDLPWTRERAYAIRDSNLDNNRSTEQYLKFARARSVGDMLAAMQTSQGVAWVNTIAADRQGTALYADLSVVPNVDEALLKACASATVKKWGPWPAVVMRGAPDCEWRIDQRAQQPGILPAEQSPHLVRDDYVTNSNDSYWLSNPSQPLEGYSPIIGPERTERSLRTRAGLVFVNEVLQAKEANRFDAQRLQDLLFSHRNFGAELVLDDVLAICKHEPKTVKAEKSSIDVTRTCEVLAAWDRKQTVTSRGAQVWTEAWPLMSATPNLWAVPFDANDPVRTPRQLNASDATVRKAVMLALATATQKLNEAQIPLDAPWGEVQYTERNGEKIGIPGGAHATGMFSMVLGKLQPGKGYTPIVTGNSWMQVVTWTDRGEVDARGLLSYSQSEEEDSAFVSDQTKLYSIGQWLKLPFTEPEIAADTVRSLELKGS</sequence>
<dbReference type="InterPro" id="IPR023343">
    <property type="entry name" value="Penicillin_amidase_dom1"/>
</dbReference>
<evidence type="ECO:0000256" key="3">
    <source>
        <dbReference type="ARBA" id="ARBA00022801"/>
    </source>
</evidence>
<keyword evidence="2" id="KW-0732">Signal</keyword>
<evidence type="ECO:0000256" key="2">
    <source>
        <dbReference type="ARBA" id="ARBA00022729"/>
    </source>
</evidence>
<dbReference type="PIRSF" id="PIRSF001227">
    <property type="entry name" value="Pen_acylase"/>
    <property type="match status" value="1"/>
</dbReference>
<dbReference type="Pfam" id="PF01804">
    <property type="entry name" value="Penicil_amidase"/>
    <property type="match status" value="1"/>
</dbReference>
<evidence type="ECO:0000256" key="4">
    <source>
        <dbReference type="ARBA" id="ARBA00023145"/>
    </source>
</evidence>
<proteinExistence type="inferred from homology"/>
<protein>
    <submittedName>
        <fullName evidence="6">Aculeacin A acylase</fullName>
    </submittedName>
</protein>
<dbReference type="Gene3D" id="1.10.1400.10">
    <property type="match status" value="1"/>
</dbReference>
<gene>
    <name evidence="6" type="ORF">GCM10011487_04750</name>
</gene>
<evidence type="ECO:0000313" key="6">
    <source>
        <dbReference type="EMBL" id="GFE78475.1"/>
    </source>
</evidence>
<organism evidence="6 7">
    <name type="scientific">Steroidobacter agaridevorans</name>
    <dbReference type="NCBI Taxonomy" id="2695856"/>
    <lineage>
        <taxon>Bacteria</taxon>
        <taxon>Pseudomonadati</taxon>
        <taxon>Pseudomonadota</taxon>
        <taxon>Gammaproteobacteria</taxon>
        <taxon>Steroidobacterales</taxon>
        <taxon>Steroidobacteraceae</taxon>
        <taxon>Steroidobacter</taxon>
    </lineage>
</organism>
<feature type="active site" description="Nucleophile" evidence="5">
    <location>
        <position position="201"/>
    </location>
</feature>
<dbReference type="InterPro" id="IPR014395">
    <property type="entry name" value="Pen/GL7ACA/AHL_acylase"/>
</dbReference>
<accession>A0A829Y680</accession>
<keyword evidence="7" id="KW-1185">Reference proteome</keyword>
<dbReference type="SUPFAM" id="SSF56235">
    <property type="entry name" value="N-terminal nucleophile aminohydrolases (Ntn hydrolases)"/>
    <property type="match status" value="1"/>
</dbReference>
<dbReference type="GO" id="GO:0016811">
    <property type="term" value="F:hydrolase activity, acting on carbon-nitrogen (but not peptide) bonds, in linear amides"/>
    <property type="evidence" value="ECO:0007669"/>
    <property type="project" value="InterPro"/>
</dbReference>
<dbReference type="InterPro" id="IPR002692">
    <property type="entry name" value="S45"/>
</dbReference>
<evidence type="ECO:0000256" key="5">
    <source>
        <dbReference type="PIRSR" id="PIRSR001227-1"/>
    </source>
</evidence>
<dbReference type="AlphaFoldDB" id="A0A829Y680"/>
<dbReference type="GO" id="GO:0017000">
    <property type="term" value="P:antibiotic biosynthetic process"/>
    <property type="evidence" value="ECO:0007669"/>
    <property type="project" value="InterPro"/>
</dbReference>
<keyword evidence="4" id="KW-0865">Zymogen</keyword>
<keyword evidence="3" id="KW-0378">Hydrolase</keyword>
<dbReference type="Gene3D" id="3.60.20.10">
    <property type="entry name" value="Glutamine Phosphoribosylpyrophosphate, subunit 1, domain 1"/>
    <property type="match status" value="1"/>
</dbReference>
<dbReference type="Proteomes" id="UP000445000">
    <property type="component" value="Unassembled WGS sequence"/>
</dbReference>
<dbReference type="Gene3D" id="1.10.439.10">
    <property type="entry name" value="Penicillin Amidohydrolase, domain 1"/>
    <property type="match status" value="1"/>
</dbReference>